<evidence type="ECO:0000313" key="1">
    <source>
        <dbReference type="EMBL" id="KAK8842257.1"/>
    </source>
</evidence>
<keyword evidence="2" id="KW-1185">Reference proteome</keyword>
<sequence length="426" mass="49116">MNLNQNVCISKKHGVYLTHIASLAYTSITFDNEFSYLITASNLVHIWPKEGWSGEVLNDNLVDNKIDIENNRTSFYIPKSGESKIQMMIWKNKMTDETDFQLCIRSIPIENYEENSEKQNNCTRVVVFNDIPSKFGINIKPNNKYQEIYIENDDVVCIFPAVSSYYVGSNMNIEVVNSYNQKASKHSSIQNYKYSENILYYYNYGSSYYSFIKLDYNTIESTGIVAFLNSESSSEQQGLVYYDFGIKDEFAIHSSGDNKYKYIEKGDDIIVSPSKTPTPSRSITSAVDYYQNVEIELNETNNHGYFDMERIRTLPFSCPKSTIFFIHYMAGFEARFYDYRRHGIDNKINQYSSSKIVYFGMSNGFMTVERINSHGASRNNQFVYSFVILHKINAGELIKTCESIYISSDPSETIIIKGPENDSKKI</sequence>
<organism evidence="1 2">
    <name type="scientific">Tritrichomonas musculus</name>
    <dbReference type="NCBI Taxonomy" id="1915356"/>
    <lineage>
        <taxon>Eukaryota</taxon>
        <taxon>Metamonada</taxon>
        <taxon>Parabasalia</taxon>
        <taxon>Tritrichomonadida</taxon>
        <taxon>Tritrichomonadidae</taxon>
        <taxon>Tritrichomonas</taxon>
    </lineage>
</organism>
<protein>
    <submittedName>
        <fullName evidence="1">Uncharacterized protein</fullName>
    </submittedName>
</protein>
<reference evidence="1 2" key="1">
    <citation type="submission" date="2024-04" db="EMBL/GenBank/DDBJ databases">
        <title>Tritrichomonas musculus Genome.</title>
        <authorList>
            <person name="Alves-Ferreira E."/>
            <person name="Grigg M."/>
            <person name="Lorenzi H."/>
            <person name="Galac M."/>
        </authorList>
    </citation>
    <scope>NUCLEOTIDE SEQUENCE [LARGE SCALE GENOMIC DNA]</scope>
    <source>
        <strain evidence="1 2">EAF2021</strain>
    </source>
</reference>
<dbReference type="Proteomes" id="UP001470230">
    <property type="component" value="Unassembled WGS sequence"/>
</dbReference>
<name>A0ABR2H7P1_9EUKA</name>
<evidence type="ECO:0000313" key="2">
    <source>
        <dbReference type="Proteomes" id="UP001470230"/>
    </source>
</evidence>
<dbReference type="EMBL" id="JAPFFF010000039">
    <property type="protein sequence ID" value="KAK8842257.1"/>
    <property type="molecule type" value="Genomic_DNA"/>
</dbReference>
<proteinExistence type="predicted"/>
<accession>A0ABR2H7P1</accession>
<gene>
    <name evidence="1" type="ORF">M9Y10_026491</name>
</gene>
<comment type="caution">
    <text evidence="1">The sequence shown here is derived from an EMBL/GenBank/DDBJ whole genome shotgun (WGS) entry which is preliminary data.</text>
</comment>